<sequence length="50" mass="5798">MGNFRDTLKFVNGRYEVTWLWKKDTPDLPTSKDLALGCLRSTVNRLKSKP</sequence>
<dbReference type="Proteomes" id="UP000828390">
    <property type="component" value="Unassembled WGS sequence"/>
</dbReference>
<organism evidence="1 2">
    <name type="scientific">Dreissena polymorpha</name>
    <name type="common">Zebra mussel</name>
    <name type="synonym">Mytilus polymorpha</name>
    <dbReference type="NCBI Taxonomy" id="45954"/>
    <lineage>
        <taxon>Eukaryota</taxon>
        <taxon>Metazoa</taxon>
        <taxon>Spiralia</taxon>
        <taxon>Lophotrochozoa</taxon>
        <taxon>Mollusca</taxon>
        <taxon>Bivalvia</taxon>
        <taxon>Autobranchia</taxon>
        <taxon>Heteroconchia</taxon>
        <taxon>Euheterodonta</taxon>
        <taxon>Imparidentia</taxon>
        <taxon>Neoheterodontei</taxon>
        <taxon>Myida</taxon>
        <taxon>Dreissenoidea</taxon>
        <taxon>Dreissenidae</taxon>
        <taxon>Dreissena</taxon>
    </lineage>
</organism>
<name>A0A9D4NA06_DREPO</name>
<evidence type="ECO:0000313" key="2">
    <source>
        <dbReference type="Proteomes" id="UP000828390"/>
    </source>
</evidence>
<proteinExistence type="predicted"/>
<accession>A0A9D4NA06</accession>
<gene>
    <name evidence="1" type="ORF">DPMN_013523</name>
</gene>
<dbReference type="AlphaFoldDB" id="A0A9D4NA06"/>
<comment type="caution">
    <text evidence="1">The sequence shown here is derived from an EMBL/GenBank/DDBJ whole genome shotgun (WGS) entry which is preliminary data.</text>
</comment>
<reference evidence="1" key="2">
    <citation type="submission" date="2020-11" db="EMBL/GenBank/DDBJ databases">
        <authorList>
            <person name="McCartney M.A."/>
            <person name="Auch B."/>
            <person name="Kono T."/>
            <person name="Mallez S."/>
            <person name="Becker A."/>
            <person name="Gohl D.M."/>
            <person name="Silverstein K.A.T."/>
            <person name="Koren S."/>
            <person name="Bechman K.B."/>
            <person name="Herman A."/>
            <person name="Abrahante J.E."/>
            <person name="Garbe J."/>
        </authorList>
    </citation>
    <scope>NUCLEOTIDE SEQUENCE</scope>
    <source>
        <strain evidence="1">Duluth1</strain>
        <tissue evidence="1">Whole animal</tissue>
    </source>
</reference>
<keyword evidence="2" id="KW-1185">Reference proteome</keyword>
<evidence type="ECO:0000313" key="1">
    <source>
        <dbReference type="EMBL" id="KAH3889467.1"/>
    </source>
</evidence>
<protein>
    <submittedName>
        <fullName evidence="1">Uncharacterized protein</fullName>
    </submittedName>
</protein>
<reference evidence="1" key="1">
    <citation type="journal article" date="2019" name="bioRxiv">
        <title>The Genome of the Zebra Mussel, Dreissena polymorpha: A Resource for Invasive Species Research.</title>
        <authorList>
            <person name="McCartney M.A."/>
            <person name="Auch B."/>
            <person name="Kono T."/>
            <person name="Mallez S."/>
            <person name="Zhang Y."/>
            <person name="Obille A."/>
            <person name="Becker A."/>
            <person name="Abrahante J.E."/>
            <person name="Garbe J."/>
            <person name="Badalamenti J.P."/>
            <person name="Herman A."/>
            <person name="Mangelson H."/>
            <person name="Liachko I."/>
            <person name="Sullivan S."/>
            <person name="Sone E.D."/>
            <person name="Koren S."/>
            <person name="Silverstein K.A.T."/>
            <person name="Beckman K.B."/>
            <person name="Gohl D.M."/>
        </authorList>
    </citation>
    <scope>NUCLEOTIDE SEQUENCE</scope>
    <source>
        <strain evidence="1">Duluth1</strain>
        <tissue evidence="1">Whole animal</tissue>
    </source>
</reference>
<dbReference type="EMBL" id="JAIWYP010000001">
    <property type="protein sequence ID" value="KAH3889467.1"/>
    <property type="molecule type" value="Genomic_DNA"/>
</dbReference>